<keyword evidence="3" id="KW-1185">Reference proteome</keyword>
<dbReference type="Proteomes" id="UP000712527">
    <property type="component" value="Unassembled WGS sequence"/>
</dbReference>
<evidence type="ECO:0000313" key="3">
    <source>
        <dbReference type="Proteomes" id="UP000712527"/>
    </source>
</evidence>
<dbReference type="EMBL" id="JACSNQ010000011">
    <property type="protein sequence ID" value="MBM6775146.1"/>
    <property type="molecule type" value="Genomic_DNA"/>
</dbReference>
<proteinExistence type="predicted"/>
<dbReference type="InterPro" id="IPR009081">
    <property type="entry name" value="PP-bd_ACP"/>
</dbReference>
<dbReference type="Pfam" id="PF00550">
    <property type="entry name" value="PP-binding"/>
    <property type="match status" value="1"/>
</dbReference>
<reference evidence="2 3" key="1">
    <citation type="journal article" date="2021" name="Sci. Rep.">
        <title>The distribution of antibiotic resistance genes in chicken gut microbiota commensals.</title>
        <authorList>
            <person name="Juricova H."/>
            <person name="Matiasovicova J."/>
            <person name="Kubasova T."/>
            <person name="Cejkova D."/>
            <person name="Rychlik I."/>
        </authorList>
    </citation>
    <scope>NUCLEOTIDE SEQUENCE [LARGE SCALE GENOMIC DNA]</scope>
    <source>
        <strain evidence="2 3">An794</strain>
    </source>
</reference>
<organism evidence="2 3">
    <name type="scientific">Olsenella profusa</name>
    <dbReference type="NCBI Taxonomy" id="138595"/>
    <lineage>
        <taxon>Bacteria</taxon>
        <taxon>Bacillati</taxon>
        <taxon>Actinomycetota</taxon>
        <taxon>Coriobacteriia</taxon>
        <taxon>Coriobacteriales</taxon>
        <taxon>Atopobiaceae</taxon>
        <taxon>Olsenella</taxon>
    </lineage>
</organism>
<dbReference type="Gene3D" id="1.10.1200.10">
    <property type="entry name" value="ACP-like"/>
    <property type="match status" value="1"/>
</dbReference>
<dbReference type="InterPro" id="IPR036736">
    <property type="entry name" value="ACP-like_sf"/>
</dbReference>
<evidence type="ECO:0000259" key="1">
    <source>
        <dbReference type="PROSITE" id="PS50075"/>
    </source>
</evidence>
<gene>
    <name evidence="2" type="ORF">H9X80_06275</name>
</gene>
<dbReference type="RefSeq" id="WP_204793488.1">
    <property type="nucleotide sequence ID" value="NZ_JACSNQ010000011.1"/>
</dbReference>
<name>A0ABS2F2C8_9ACTN</name>
<protein>
    <submittedName>
        <fullName evidence="2">Acyl carrier protein</fullName>
    </submittedName>
</protein>
<evidence type="ECO:0000313" key="2">
    <source>
        <dbReference type="EMBL" id="MBM6775146.1"/>
    </source>
</evidence>
<feature type="domain" description="Carrier" evidence="1">
    <location>
        <begin position="3"/>
        <end position="80"/>
    </location>
</feature>
<dbReference type="PROSITE" id="PS50075">
    <property type="entry name" value="CARRIER"/>
    <property type="match status" value="1"/>
</dbReference>
<comment type="caution">
    <text evidence="2">The sequence shown here is derived from an EMBL/GenBank/DDBJ whole genome shotgun (WGS) entry which is preliminary data.</text>
</comment>
<accession>A0ABS2F2C8</accession>
<sequence>MDEDRKEVFDALCKRASQLFGKDASEFTEDTVFEDLGIKSVQVSQITTYLEDEFDVEIPYMKFRRKKTFGEAVDYVVELMEE</sequence>
<dbReference type="SUPFAM" id="SSF47336">
    <property type="entry name" value="ACP-like"/>
    <property type="match status" value="1"/>
</dbReference>